<sequence length="885" mass="98980">MAWSAEQREHVELQSEDNSAAFDGAIYKIRAVGIHGVYTNLTTLCALAEHCLDVRLLEVRVPATEQRGTAGSLLHRGLLPSAPLSPTVAITIHCMELYRLAHLRCPSLSIQAWVHTLCDFHGTTFRRHLVRQFSIAYDLYLSIRSAVEARVLVALARAEPDWRLRNCCPACTYRLDGEQKLTFSILYTMDGGNSLKRVLRREESAEKSGEELGPSAEMRDGRVVSGDYYLSREDVDRHAHATNVVPPGAGPPPIVSLPTACASRWDNMAPDLTKKMWGVYDETGIFISVCRHGFLLVLADMVRSGELSKYPLAVTEKLLNTFGKDLGGGYDIGCGFAGTLARSSVGPLARSLNHTSLVGAFHGHAHNRACQLKLLAIYVDGLGLEDLEGGERVFSKSNALAASLRYSSVFHRKQGIATFFRHSDVFETYRNLSTFLLNNYKQALTILETAPSALAKAMRDLGIEDATTFEAWRAEEKEYLANLQKEPLVETLEMEYVVRLAGYYKSRCVAATNVWQAAAPNCDAVGNRDRTRTNERKRRQALEAQTNNLAAVAALESKLKIEVRWTNGCPEWNDATALTIRRNYQRALDTLEGLVVARMFELTKMNMSQTGYKLRKHIAKALQSRSAAIRTALTRYNNCAVALKPPRRVITWEEVVEYAFLADFDLLRDTRQDIRQRPWANPGGRLAMDLFYKILRAREEIQRLNVEIPRFATFLRDEHLFLTAREAAVRSTDVILAHQIRLYRLEHGRFDEFHTERLHAIASLPKFSGSIECGTRAPEVTGYDLDPAPLAPEPPDPDSTLPALPEHPPSLSHRPSASAPLADEVMPSPPPQSSLDLGNLEQLFSRARIAEDQECEDEQEGEEEEEKDGQDIHDVLLMFADSEVA</sequence>
<comment type="caution">
    <text evidence="1">The sequence shown here is derived from an EMBL/GenBank/DDBJ whole genome shotgun (WGS) entry which is preliminary data.</text>
</comment>
<evidence type="ECO:0000313" key="1">
    <source>
        <dbReference type="EMBL" id="KAI0038697.1"/>
    </source>
</evidence>
<dbReference type="EMBL" id="MU276434">
    <property type="protein sequence ID" value="KAI0038697.1"/>
    <property type="molecule type" value="Genomic_DNA"/>
</dbReference>
<evidence type="ECO:0000313" key="2">
    <source>
        <dbReference type="Proteomes" id="UP000814033"/>
    </source>
</evidence>
<dbReference type="Proteomes" id="UP000814033">
    <property type="component" value="Unassembled WGS sequence"/>
</dbReference>
<accession>A0ACB8R498</accession>
<gene>
    <name evidence="1" type="ORF">FA95DRAFT_1505189</name>
</gene>
<proteinExistence type="predicted"/>
<name>A0ACB8R498_9AGAM</name>
<keyword evidence="2" id="KW-1185">Reference proteome</keyword>
<reference evidence="1" key="1">
    <citation type="submission" date="2021-02" db="EMBL/GenBank/DDBJ databases">
        <authorList>
            <consortium name="DOE Joint Genome Institute"/>
            <person name="Ahrendt S."/>
            <person name="Looney B.P."/>
            <person name="Miyauchi S."/>
            <person name="Morin E."/>
            <person name="Drula E."/>
            <person name="Courty P.E."/>
            <person name="Chicoki N."/>
            <person name="Fauchery L."/>
            <person name="Kohler A."/>
            <person name="Kuo A."/>
            <person name="Labutti K."/>
            <person name="Pangilinan J."/>
            <person name="Lipzen A."/>
            <person name="Riley R."/>
            <person name="Andreopoulos W."/>
            <person name="He G."/>
            <person name="Johnson J."/>
            <person name="Barry K.W."/>
            <person name="Grigoriev I.V."/>
            <person name="Nagy L."/>
            <person name="Hibbett D."/>
            <person name="Henrissat B."/>
            <person name="Matheny P.B."/>
            <person name="Labbe J."/>
            <person name="Martin F."/>
        </authorList>
    </citation>
    <scope>NUCLEOTIDE SEQUENCE</scope>
    <source>
        <strain evidence="1">FP105234-sp</strain>
    </source>
</reference>
<organism evidence="1 2">
    <name type="scientific">Auriscalpium vulgare</name>
    <dbReference type="NCBI Taxonomy" id="40419"/>
    <lineage>
        <taxon>Eukaryota</taxon>
        <taxon>Fungi</taxon>
        <taxon>Dikarya</taxon>
        <taxon>Basidiomycota</taxon>
        <taxon>Agaricomycotina</taxon>
        <taxon>Agaricomycetes</taxon>
        <taxon>Russulales</taxon>
        <taxon>Auriscalpiaceae</taxon>
        <taxon>Auriscalpium</taxon>
    </lineage>
</organism>
<reference evidence="1" key="2">
    <citation type="journal article" date="2022" name="New Phytol.">
        <title>Evolutionary transition to the ectomycorrhizal habit in the genomes of a hyperdiverse lineage of mushroom-forming fungi.</title>
        <authorList>
            <person name="Looney B."/>
            <person name="Miyauchi S."/>
            <person name="Morin E."/>
            <person name="Drula E."/>
            <person name="Courty P.E."/>
            <person name="Kohler A."/>
            <person name="Kuo A."/>
            <person name="LaButti K."/>
            <person name="Pangilinan J."/>
            <person name="Lipzen A."/>
            <person name="Riley R."/>
            <person name="Andreopoulos W."/>
            <person name="He G."/>
            <person name="Johnson J."/>
            <person name="Nolan M."/>
            <person name="Tritt A."/>
            <person name="Barry K.W."/>
            <person name="Grigoriev I.V."/>
            <person name="Nagy L.G."/>
            <person name="Hibbett D."/>
            <person name="Henrissat B."/>
            <person name="Matheny P.B."/>
            <person name="Labbe J."/>
            <person name="Martin F.M."/>
        </authorList>
    </citation>
    <scope>NUCLEOTIDE SEQUENCE</scope>
    <source>
        <strain evidence="1">FP105234-sp</strain>
    </source>
</reference>
<protein>
    <submittedName>
        <fullName evidence="1">Uncharacterized protein</fullName>
    </submittedName>
</protein>